<feature type="region of interest" description="Disordered" evidence="1">
    <location>
        <begin position="295"/>
        <end position="321"/>
    </location>
</feature>
<sequence>MAERRGDEELSRMLARQDGRYASRVAEIYSISDTKSARGVGMIARCDIDGGEIILVEKPLHTQPAGYGRSFLRRSDVAPLLTAIDRYGYGRTTSSQHRPSSSGDPRKYPPPPAEVREAMDRMAEMNATERMLESPRLDDLWKLHDAHNRAAAGDAVMIHGLVSIAGRKLNGRIGRVAGRDDEDADRCAVEIAAGSGERRSRKSIKRDNLKTLGGIFRTNFFESRDGGKQMVFGTMSRINHACGTYANALKLIVDDDDSDGNGDGDGNGNGTTSSNKAYLVAGRDISMGEEIFIDYVPSDDADEDNDKGGDDDDHRRQRRLDSLRNQYNFRCQCPEHSAR</sequence>
<accession>A0A7S4K2Z9</accession>
<dbReference type="PANTHER" id="PTHR47332:SF4">
    <property type="entry name" value="SET DOMAIN-CONTAINING PROTEIN 5"/>
    <property type="match status" value="1"/>
</dbReference>
<gene>
    <name evidence="3" type="ORF">OAUR00152_LOCUS38378</name>
</gene>
<feature type="region of interest" description="Disordered" evidence="1">
    <location>
        <begin position="88"/>
        <end position="113"/>
    </location>
</feature>
<evidence type="ECO:0000256" key="1">
    <source>
        <dbReference type="SAM" id="MobiDB-lite"/>
    </source>
</evidence>
<dbReference type="PROSITE" id="PS50280">
    <property type="entry name" value="SET"/>
    <property type="match status" value="1"/>
</dbReference>
<evidence type="ECO:0000259" key="2">
    <source>
        <dbReference type="PROSITE" id="PS50280"/>
    </source>
</evidence>
<dbReference type="AlphaFoldDB" id="A0A7S4K2Z9"/>
<name>A0A7S4K2Z9_9STRA</name>
<feature type="compositionally biased region" description="Polar residues" evidence="1">
    <location>
        <begin position="91"/>
        <end position="103"/>
    </location>
</feature>
<feature type="domain" description="SET" evidence="2">
    <location>
        <begin position="26"/>
        <end position="296"/>
    </location>
</feature>
<dbReference type="Gene3D" id="2.170.270.10">
    <property type="entry name" value="SET domain"/>
    <property type="match status" value="1"/>
</dbReference>
<protein>
    <recommendedName>
        <fullName evidence="2">SET domain-containing protein</fullName>
    </recommendedName>
</protein>
<feature type="compositionally biased region" description="Basic and acidic residues" evidence="1">
    <location>
        <begin position="306"/>
        <end position="321"/>
    </location>
</feature>
<evidence type="ECO:0000313" key="3">
    <source>
        <dbReference type="EMBL" id="CAE2282389.1"/>
    </source>
</evidence>
<dbReference type="InterPro" id="IPR001214">
    <property type="entry name" value="SET_dom"/>
</dbReference>
<dbReference type="SUPFAM" id="SSF82199">
    <property type="entry name" value="SET domain"/>
    <property type="match status" value="1"/>
</dbReference>
<dbReference type="Pfam" id="PF00856">
    <property type="entry name" value="SET"/>
    <property type="match status" value="1"/>
</dbReference>
<dbReference type="PANTHER" id="PTHR47332">
    <property type="entry name" value="SET DOMAIN-CONTAINING PROTEIN 5"/>
    <property type="match status" value="1"/>
</dbReference>
<dbReference type="InterPro" id="IPR046341">
    <property type="entry name" value="SET_dom_sf"/>
</dbReference>
<dbReference type="InterPro" id="IPR053185">
    <property type="entry name" value="SET_domain_protein"/>
</dbReference>
<reference evidence="3" key="1">
    <citation type="submission" date="2021-01" db="EMBL/GenBank/DDBJ databases">
        <authorList>
            <person name="Corre E."/>
            <person name="Pelletier E."/>
            <person name="Niang G."/>
            <person name="Scheremetjew M."/>
            <person name="Finn R."/>
            <person name="Kale V."/>
            <person name="Holt S."/>
            <person name="Cochrane G."/>
            <person name="Meng A."/>
            <person name="Brown T."/>
            <person name="Cohen L."/>
        </authorList>
    </citation>
    <scope>NUCLEOTIDE SEQUENCE</scope>
    <source>
        <strain evidence="3">Isolate 1302-5</strain>
    </source>
</reference>
<organism evidence="3">
    <name type="scientific">Odontella aurita</name>
    <dbReference type="NCBI Taxonomy" id="265563"/>
    <lineage>
        <taxon>Eukaryota</taxon>
        <taxon>Sar</taxon>
        <taxon>Stramenopiles</taxon>
        <taxon>Ochrophyta</taxon>
        <taxon>Bacillariophyta</taxon>
        <taxon>Mediophyceae</taxon>
        <taxon>Biddulphiophycidae</taxon>
        <taxon>Eupodiscales</taxon>
        <taxon>Odontellaceae</taxon>
        <taxon>Odontella</taxon>
    </lineage>
</organism>
<dbReference type="EMBL" id="HBKQ01056050">
    <property type="protein sequence ID" value="CAE2282389.1"/>
    <property type="molecule type" value="Transcribed_RNA"/>
</dbReference>
<proteinExistence type="predicted"/>